<dbReference type="GO" id="GO:0043424">
    <property type="term" value="F:protein histidine kinase binding"/>
    <property type="evidence" value="ECO:0007669"/>
    <property type="project" value="UniProtKB-UniRule"/>
</dbReference>
<evidence type="ECO:0000256" key="6">
    <source>
        <dbReference type="PROSITE-ProRule" id="PRU00110"/>
    </source>
</evidence>
<keyword evidence="11" id="KW-1185">Reference proteome</keyword>
<organism evidence="10 11">
    <name type="scientific">Ensete ventricosum</name>
    <name type="common">Abyssinian banana</name>
    <name type="synonym">Musa ensete</name>
    <dbReference type="NCBI Taxonomy" id="4639"/>
    <lineage>
        <taxon>Eukaryota</taxon>
        <taxon>Viridiplantae</taxon>
        <taxon>Streptophyta</taxon>
        <taxon>Embryophyta</taxon>
        <taxon>Tracheophyta</taxon>
        <taxon>Spermatophyta</taxon>
        <taxon>Magnoliopsida</taxon>
        <taxon>Liliopsida</taxon>
        <taxon>Zingiberales</taxon>
        <taxon>Musaceae</taxon>
        <taxon>Ensete</taxon>
    </lineage>
</organism>
<name>A0AAV8RPN7_ENSVE</name>
<gene>
    <name evidence="10" type="ORF">OPV22_004779</name>
</gene>
<keyword evidence="6" id="KW-0597">Phosphoprotein</keyword>
<dbReference type="GO" id="GO:0009927">
    <property type="term" value="F:histidine phosphotransfer kinase activity"/>
    <property type="evidence" value="ECO:0007669"/>
    <property type="project" value="UniProtKB-UniRule"/>
</dbReference>
<dbReference type="GO" id="GO:0009736">
    <property type="term" value="P:cytokinin-activated signaling pathway"/>
    <property type="evidence" value="ECO:0007669"/>
    <property type="project" value="UniProtKB-KW"/>
</dbReference>
<accession>A0AAV8RPN7</accession>
<evidence type="ECO:0000256" key="2">
    <source>
        <dbReference type="ARBA" id="ARBA00022864"/>
    </source>
</evidence>
<dbReference type="Proteomes" id="UP001222027">
    <property type="component" value="Unassembled WGS sequence"/>
</dbReference>
<comment type="domain">
    <text evidence="7">Histidine-containing phosphotransfer domain (HPt) contains an active histidine that mediates the phosphotransfer.</text>
</comment>
<keyword evidence="3 7" id="KW-0902">Two-component regulatory system</keyword>
<feature type="region of interest" description="Disordered" evidence="8">
    <location>
        <begin position="239"/>
        <end position="261"/>
    </location>
</feature>
<evidence type="ECO:0000256" key="4">
    <source>
        <dbReference type="ARBA" id="ARBA00023242"/>
    </source>
</evidence>
<dbReference type="AlphaFoldDB" id="A0AAV8RPN7"/>
<dbReference type="InterPro" id="IPR045871">
    <property type="entry name" value="AHP1-5/YPD1"/>
</dbReference>
<dbReference type="FunFam" id="1.20.120.160:FF:000001">
    <property type="entry name" value="Histidine-containing phosphotransfer protein 1"/>
    <property type="match status" value="1"/>
</dbReference>
<dbReference type="GO" id="GO:0005829">
    <property type="term" value="C:cytosol"/>
    <property type="evidence" value="ECO:0007669"/>
    <property type="project" value="UniProtKB-SubCell"/>
</dbReference>
<dbReference type="CDD" id="cd00088">
    <property type="entry name" value="HPT"/>
    <property type="match status" value="1"/>
</dbReference>
<keyword evidence="2 7" id="KW-0932">Cytokinin signaling pathway</keyword>
<dbReference type="GO" id="GO:0080038">
    <property type="term" value="P:positive regulation of cytokinin-activated signaling pathway"/>
    <property type="evidence" value="ECO:0007669"/>
    <property type="project" value="UniProtKB-ARBA"/>
</dbReference>
<dbReference type="PROSITE" id="PS50894">
    <property type="entry name" value="HPT"/>
    <property type="match status" value="1"/>
</dbReference>
<sequence length="261" mass="29296">MSVALATRVSALESDDSTLRLTAASPTGSPAPRTKSLQRHQEAQPRCFHGIIEPQVLMLPYYEPTTTPRDNGNWESGSVAIQEGNGRWLTLGFCLPHQQPNRSGEEETRSLGAEETDNMELQRRYIDFTSTLFREGFLDGQYAQLRQLQDESNPEFVTEVIALFFFQESEKLQDELSRTLDEEAVDFKKVDARVHQLKGSSASVGAERVKNVCMAFRICCEEMNREGCLRCLQQVPGEEQAGDSVPAGAADRGRRWIHPSQ</sequence>
<comment type="function">
    <text evidence="5">Functions as a two-component phosphorelay mediators between cytokinin sensor histidine kinases and response regulators (B-type ARRs). Plays an important role in propagating cytokinin signal transduction through the multistep His-to-Asp phosphorelay. Functions as a positive regulator of the cytokinin signaling pathway. May play a regulatory role in salt and drought tolerance during plant development.</text>
</comment>
<comment type="subcellular location">
    <subcellularLocation>
        <location evidence="7">Cytoplasm</location>
        <location evidence="7">Cytosol</location>
    </subcellularLocation>
    <subcellularLocation>
        <location evidence="7">Nucleus</location>
    </subcellularLocation>
</comment>
<evidence type="ECO:0000256" key="8">
    <source>
        <dbReference type="SAM" id="MobiDB-lite"/>
    </source>
</evidence>
<dbReference type="PANTHER" id="PTHR28242:SF52">
    <property type="entry name" value="PHOSPHORELAY INTERMEDIATE PROTEIN YPD1"/>
    <property type="match status" value="1"/>
</dbReference>
<dbReference type="PANTHER" id="PTHR28242">
    <property type="entry name" value="PHOSPHORELAY INTERMEDIATE PROTEIN YPD1"/>
    <property type="match status" value="1"/>
</dbReference>
<evidence type="ECO:0000313" key="11">
    <source>
        <dbReference type="Proteomes" id="UP001222027"/>
    </source>
</evidence>
<dbReference type="GO" id="GO:0000160">
    <property type="term" value="P:phosphorelay signal transduction system"/>
    <property type="evidence" value="ECO:0007669"/>
    <property type="project" value="UniProtKB-UniRule"/>
</dbReference>
<evidence type="ECO:0000313" key="10">
    <source>
        <dbReference type="EMBL" id="KAJ8503893.1"/>
    </source>
</evidence>
<protein>
    <recommendedName>
        <fullName evidence="7">Histidine-containing phosphotransfer protein</fullName>
    </recommendedName>
</protein>
<feature type="domain" description="HPt" evidence="9">
    <location>
        <begin position="153"/>
        <end position="256"/>
    </location>
</feature>
<dbReference type="Gene3D" id="1.20.120.160">
    <property type="entry name" value="HPT domain"/>
    <property type="match status" value="1"/>
</dbReference>
<evidence type="ECO:0000256" key="5">
    <source>
        <dbReference type="ARBA" id="ARBA00057097"/>
    </source>
</evidence>
<comment type="caution">
    <text evidence="10">The sequence shown here is derived from an EMBL/GenBank/DDBJ whole genome shotgun (WGS) entry which is preliminary data.</text>
</comment>
<proteinExistence type="predicted"/>
<evidence type="ECO:0000256" key="1">
    <source>
        <dbReference type="ARBA" id="ARBA00022490"/>
    </source>
</evidence>
<dbReference type="SUPFAM" id="SSF47226">
    <property type="entry name" value="Histidine-containing phosphotransfer domain, HPT domain"/>
    <property type="match status" value="1"/>
</dbReference>
<reference evidence="10 11" key="1">
    <citation type="submission" date="2022-12" db="EMBL/GenBank/DDBJ databases">
        <title>Chromosome-scale assembly of the Ensete ventricosum genome.</title>
        <authorList>
            <person name="Dussert Y."/>
            <person name="Stocks J."/>
            <person name="Wendawek A."/>
            <person name="Woldeyes F."/>
            <person name="Nichols R.A."/>
            <person name="Borrell J.S."/>
        </authorList>
    </citation>
    <scope>NUCLEOTIDE SEQUENCE [LARGE SCALE GENOMIC DNA]</scope>
    <source>
        <strain evidence="11">cv. Maze</strain>
        <tissue evidence="10">Seeds</tissue>
    </source>
</reference>
<keyword evidence="4" id="KW-0539">Nucleus</keyword>
<evidence type="ECO:0000256" key="7">
    <source>
        <dbReference type="RuleBase" id="RU369004"/>
    </source>
</evidence>
<dbReference type="InterPro" id="IPR008207">
    <property type="entry name" value="Sig_transdc_His_kin_Hpt_dom"/>
</dbReference>
<keyword evidence="1" id="KW-0963">Cytoplasm</keyword>
<evidence type="ECO:0000256" key="3">
    <source>
        <dbReference type="ARBA" id="ARBA00023012"/>
    </source>
</evidence>
<dbReference type="GO" id="GO:0005634">
    <property type="term" value="C:nucleus"/>
    <property type="evidence" value="ECO:0007669"/>
    <property type="project" value="UniProtKB-SubCell"/>
</dbReference>
<dbReference type="InterPro" id="IPR036641">
    <property type="entry name" value="HPT_dom_sf"/>
</dbReference>
<dbReference type="EMBL" id="JAQQAF010000002">
    <property type="protein sequence ID" value="KAJ8503893.1"/>
    <property type="molecule type" value="Genomic_DNA"/>
</dbReference>
<dbReference type="Pfam" id="PF01627">
    <property type="entry name" value="Hpt"/>
    <property type="match status" value="1"/>
</dbReference>
<evidence type="ECO:0000259" key="9">
    <source>
        <dbReference type="PROSITE" id="PS50894"/>
    </source>
</evidence>
<feature type="region of interest" description="Disordered" evidence="8">
    <location>
        <begin position="17"/>
        <end position="42"/>
    </location>
</feature>
<feature type="modified residue" description="Phosphohistidine" evidence="6">
    <location>
        <position position="195"/>
    </location>
</feature>